<dbReference type="InParanoid" id="A0A067MRH6"/>
<protein>
    <recommendedName>
        <fullName evidence="3">DRBM domain-containing protein</fullName>
    </recommendedName>
</protein>
<reference evidence="2" key="1">
    <citation type="journal article" date="2014" name="Proc. Natl. Acad. Sci. U.S.A.">
        <title>Extensive sampling of basidiomycete genomes demonstrates inadequacy of the white-rot/brown-rot paradigm for wood decay fungi.</title>
        <authorList>
            <person name="Riley R."/>
            <person name="Salamov A.A."/>
            <person name="Brown D.W."/>
            <person name="Nagy L.G."/>
            <person name="Floudas D."/>
            <person name="Held B.W."/>
            <person name="Levasseur A."/>
            <person name="Lombard V."/>
            <person name="Morin E."/>
            <person name="Otillar R."/>
            <person name="Lindquist E.A."/>
            <person name="Sun H."/>
            <person name="LaButti K.M."/>
            <person name="Schmutz J."/>
            <person name="Jabbour D."/>
            <person name="Luo H."/>
            <person name="Baker S.E."/>
            <person name="Pisabarro A.G."/>
            <person name="Walton J.D."/>
            <person name="Blanchette R.A."/>
            <person name="Henrissat B."/>
            <person name="Martin F."/>
            <person name="Cullen D."/>
            <person name="Hibbett D.S."/>
            <person name="Grigoriev I.V."/>
        </authorList>
    </citation>
    <scope>NUCLEOTIDE SEQUENCE [LARGE SCALE GENOMIC DNA]</scope>
    <source>
        <strain evidence="2">FD-172 SS1</strain>
    </source>
</reference>
<gene>
    <name evidence="1" type="ORF">BOTBODRAFT_66067</name>
</gene>
<name>A0A067MRH6_BOTB1</name>
<evidence type="ECO:0008006" key="3">
    <source>
        <dbReference type="Google" id="ProtNLM"/>
    </source>
</evidence>
<keyword evidence="2" id="KW-1185">Reference proteome</keyword>
<dbReference type="AlphaFoldDB" id="A0A067MRH6"/>
<sequence>MSMPQSFMQRRGTYRFTEPTTKWGYLPMLNQWAQKEGITINWKTQQISSQPPVFNVTPIFGSELLTSFCGASSTKRGAKEVSAGLIVRSGLC</sequence>
<evidence type="ECO:0000313" key="1">
    <source>
        <dbReference type="EMBL" id="KDQ14467.1"/>
    </source>
</evidence>
<organism evidence="1 2">
    <name type="scientific">Botryobasidium botryosum (strain FD-172 SS1)</name>
    <dbReference type="NCBI Taxonomy" id="930990"/>
    <lineage>
        <taxon>Eukaryota</taxon>
        <taxon>Fungi</taxon>
        <taxon>Dikarya</taxon>
        <taxon>Basidiomycota</taxon>
        <taxon>Agaricomycotina</taxon>
        <taxon>Agaricomycetes</taxon>
        <taxon>Cantharellales</taxon>
        <taxon>Botryobasidiaceae</taxon>
        <taxon>Botryobasidium</taxon>
    </lineage>
</organism>
<proteinExistence type="predicted"/>
<evidence type="ECO:0000313" key="2">
    <source>
        <dbReference type="Proteomes" id="UP000027195"/>
    </source>
</evidence>
<dbReference type="EMBL" id="KL198037">
    <property type="protein sequence ID" value="KDQ14467.1"/>
    <property type="molecule type" value="Genomic_DNA"/>
</dbReference>
<dbReference type="OrthoDB" id="2740821at2759"/>
<dbReference type="HOGENOM" id="CLU_2412979_0_0_1"/>
<dbReference type="Proteomes" id="UP000027195">
    <property type="component" value="Unassembled WGS sequence"/>
</dbReference>
<accession>A0A067MRH6</accession>